<dbReference type="EMBL" id="MRZV01001698">
    <property type="protein sequence ID" value="PIK36324.1"/>
    <property type="molecule type" value="Genomic_DNA"/>
</dbReference>
<dbReference type="Proteomes" id="UP000230750">
    <property type="component" value="Unassembled WGS sequence"/>
</dbReference>
<dbReference type="Pfam" id="PF00047">
    <property type="entry name" value="ig"/>
    <property type="match status" value="1"/>
</dbReference>
<dbReference type="PANTHER" id="PTHR11640">
    <property type="entry name" value="NEPHRIN"/>
    <property type="match status" value="1"/>
</dbReference>
<keyword evidence="3" id="KW-1015">Disulfide bond</keyword>
<keyword evidence="4" id="KW-0325">Glycoprotein</keyword>
<dbReference type="InterPro" id="IPR013783">
    <property type="entry name" value="Ig-like_fold"/>
</dbReference>
<keyword evidence="5" id="KW-0393">Immunoglobulin domain</keyword>
<accession>A0A2G8JKP9</accession>
<evidence type="ECO:0000313" key="8">
    <source>
        <dbReference type="Proteomes" id="UP000230750"/>
    </source>
</evidence>
<gene>
    <name evidence="7" type="ORF">BSL78_26852</name>
</gene>
<evidence type="ECO:0000256" key="1">
    <source>
        <dbReference type="ARBA" id="ARBA00004479"/>
    </source>
</evidence>
<evidence type="ECO:0000313" key="7">
    <source>
        <dbReference type="EMBL" id="PIK36324.1"/>
    </source>
</evidence>
<dbReference type="InterPro" id="IPR036179">
    <property type="entry name" value="Ig-like_dom_sf"/>
</dbReference>
<feature type="domain" description="Ig-like" evidence="6">
    <location>
        <begin position="100"/>
        <end position="186"/>
    </location>
</feature>
<keyword evidence="2" id="KW-0472">Membrane</keyword>
<reference evidence="7 8" key="1">
    <citation type="journal article" date="2017" name="PLoS Biol.">
        <title>The sea cucumber genome provides insights into morphological evolution and visceral regeneration.</title>
        <authorList>
            <person name="Zhang X."/>
            <person name="Sun L."/>
            <person name="Yuan J."/>
            <person name="Sun Y."/>
            <person name="Gao Y."/>
            <person name="Zhang L."/>
            <person name="Li S."/>
            <person name="Dai H."/>
            <person name="Hamel J.F."/>
            <person name="Liu C."/>
            <person name="Yu Y."/>
            <person name="Liu S."/>
            <person name="Lin W."/>
            <person name="Guo K."/>
            <person name="Jin S."/>
            <person name="Xu P."/>
            <person name="Storey K.B."/>
            <person name="Huan P."/>
            <person name="Zhang T."/>
            <person name="Zhou Y."/>
            <person name="Zhang J."/>
            <person name="Lin C."/>
            <person name="Li X."/>
            <person name="Xing L."/>
            <person name="Huo D."/>
            <person name="Sun M."/>
            <person name="Wang L."/>
            <person name="Mercier A."/>
            <person name="Li F."/>
            <person name="Yang H."/>
            <person name="Xiang J."/>
        </authorList>
    </citation>
    <scope>NUCLEOTIDE SEQUENCE [LARGE SCALE GENOMIC DNA]</scope>
    <source>
        <strain evidence="7">Shaxun</strain>
        <tissue evidence="7">Muscle</tissue>
    </source>
</reference>
<dbReference type="OrthoDB" id="10012075at2759"/>
<protein>
    <recommendedName>
        <fullName evidence="6">Ig-like domain-containing protein</fullName>
    </recommendedName>
</protein>
<evidence type="ECO:0000256" key="2">
    <source>
        <dbReference type="ARBA" id="ARBA00023136"/>
    </source>
</evidence>
<comment type="caution">
    <text evidence="7">The sequence shown here is derived from an EMBL/GenBank/DDBJ whole genome shotgun (WGS) entry which is preliminary data.</text>
</comment>
<dbReference type="InterPro" id="IPR051275">
    <property type="entry name" value="Cell_adhesion_signaling"/>
</dbReference>
<sequence length="242" mass="27527">MAGYGHILYADRNRETNITCVSDGFPLPSVHLQRLYSSEPNQWINIPLTAKLLNQEGAHQSWTFLYRLIESNSSTLRCSAFNGLNITAENNIFVVEASYPAKVHLNSQSSLSVRPGDTVNISCTADGNPAPDVYLQRKDTSDEWETLSLRPFEIQTYMNKTTRLAFQLHVNEVIAHQYRCIANNTSEMFVWSDDLILAYKKKGKEMYAKIGTPVTNLTHRTRYQLRVAMSTECQAWHPYVTG</sequence>
<dbReference type="PROSITE" id="PS50835">
    <property type="entry name" value="IG_LIKE"/>
    <property type="match status" value="1"/>
</dbReference>
<dbReference type="GO" id="GO:0005886">
    <property type="term" value="C:plasma membrane"/>
    <property type="evidence" value="ECO:0007669"/>
    <property type="project" value="TreeGrafter"/>
</dbReference>
<evidence type="ECO:0000256" key="4">
    <source>
        <dbReference type="ARBA" id="ARBA00023180"/>
    </source>
</evidence>
<dbReference type="AlphaFoldDB" id="A0A2G8JKP9"/>
<proteinExistence type="predicted"/>
<dbReference type="GO" id="GO:0050839">
    <property type="term" value="F:cell adhesion molecule binding"/>
    <property type="evidence" value="ECO:0007669"/>
    <property type="project" value="TreeGrafter"/>
</dbReference>
<evidence type="ECO:0000256" key="5">
    <source>
        <dbReference type="ARBA" id="ARBA00023319"/>
    </source>
</evidence>
<dbReference type="InterPro" id="IPR007110">
    <property type="entry name" value="Ig-like_dom"/>
</dbReference>
<evidence type="ECO:0000259" key="6">
    <source>
        <dbReference type="PROSITE" id="PS50835"/>
    </source>
</evidence>
<dbReference type="SUPFAM" id="SSF48726">
    <property type="entry name" value="Immunoglobulin"/>
    <property type="match status" value="1"/>
</dbReference>
<evidence type="ECO:0000256" key="3">
    <source>
        <dbReference type="ARBA" id="ARBA00023157"/>
    </source>
</evidence>
<dbReference type="Gene3D" id="2.60.40.10">
    <property type="entry name" value="Immunoglobulins"/>
    <property type="match status" value="1"/>
</dbReference>
<dbReference type="GO" id="GO:0005911">
    <property type="term" value="C:cell-cell junction"/>
    <property type="evidence" value="ECO:0007669"/>
    <property type="project" value="TreeGrafter"/>
</dbReference>
<comment type="subcellular location">
    <subcellularLocation>
        <location evidence="1">Membrane</location>
        <topology evidence="1">Single-pass type I membrane protein</topology>
    </subcellularLocation>
</comment>
<dbReference type="PANTHER" id="PTHR11640:SF31">
    <property type="entry name" value="IRREGULAR CHIASM C-ROUGHEST PROTEIN-RELATED"/>
    <property type="match status" value="1"/>
</dbReference>
<name>A0A2G8JKP9_STIJA</name>
<organism evidence="7 8">
    <name type="scientific">Stichopus japonicus</name>
    <name type="common">Sea cucumber</name>
    <dbReference type="NCBI Taxonomy" id="307972"/>
    <lineage>
        <taxon>Eukaryota</taxon>
        <taxon>Metazoa</taxon>
        <taxon>Echinodermata</taxon>
        <taxon>Eleutherozoa</taxon>
        <taxon>Echinozoa</taxon>
        <taxon>Holothuroidea</taxon>
        <taxon>Aspidochirotacea</taxon>
        <taxon>Aspidochirotida</taxon>
        <taxon>Stichopodidae</taxon>
        <taxon>Apostichopus</taxon>
    </lineage>
</organism>
<keyword evidence="8" id="KW-1185">Reference proteome</keyword>
<dbReference type="GO" id="GO:0098609">
    <property type="term" value="P:cell-cell adhesion"/>
    <property type="evidence" value="ECO:0007669"/>
    <property type="project" value="TreeGrafter"/>
</dbReference>
<dbReference type="InterPro" id="IPR013151">
    <property type="entry name" value="Immunoglobulin_dom"/>
</dbReference>